<dbReference type="OrthoDB" id="3497592at2759"/>
<organism evidence="1 2">
    <name type="scientific">Hyaloscypha hepaticicola</name>
    <dbReference type="NCBI Taxonomy" id="2082293"/>
    <lineage>
        <taxon>Eukaryota</taxon>
        <taxon>Fungi</taxon>
        <taxon>Dikarya</taxon>
        <taxon>Ascomycota</taxon>
        <taxon>Pezizomycotina</taxon>
        <taxon>Leotiomycetes</taxon>
        <taxon>Helotiales</taxon>
        <taxon>Hyaloscyphaceae</taxon>
        <taxon>Hyaloscypha</taxon>
    </lineage>
</organism>
<evidence type="ECO:0000313" key="2">
    <source>
        <dbReference type="Proteomes" id="UP000235672"/>
    </source>
</evidence>
<reference evidence="1 2" key="1">
    <citation type="submission" date="2016-05" db="EMBL/GenBank/DDBJ databases">
        <title>A degradative enzymes factory behind the ericoid mycorrhizal symbiosis.</title>
        <authorList>
            <consortium name="DOE Joint Genome Institute"/>
            <person name="Martino E."/>
            <person name="Morin E."/>
            <person name="Grelet G."/>
            <person name="Kuo A."/>
            <person name="Kohler A."/>
            <person name="Daghino S."/>
            <person name="Barry K."/>
            <person name="Choi C."/>
            <person name="Cichocki N."/>
            <person name="Clum A."/>
            <person name="Copeland A."/>
            <person name="Hainaut M."/>
            <person name="Haridas S."/>
            <person name="Labutti K."/>
            <person name="Lindquist E."/>
            <person name="Lipzen A."/>
            <person name="Khouja H.-R."/>
            <person name="Murat C."/>
            <person name="Ohm R."/>
            <person name="Olson A."/>
            <person name="Spatafora J."/>
            <person name="Veneault-Fourrey C."/>
            <person name="Henrissat B."/>
            <person name="Grigoriev I."/>
            <person name="Martin F."/>
            <person name="Perotto S."/>
        </authorList>
    </citation>
    <scope>NUCLEOTIDE SEQUENCE [LARGE SCALE GENOMIC DNA]</scope>
    <source>
        <strain evidence="1 2">UAMH 7357</strain>
    </source>
</reference>
<keyword evidence="2" id="KW-1185">Reference proteome</keyword>
<gene>
    <name evidence="1" type="ORF">NA56DRAFT_732215</name>
</gene>
<dbReference type="AlphaFoldDB" id="A0A2J6PP55"/>
<name>A0A2J6PP55_9HELO</name>
<dbReference type="SUPFAM" id="SSF81383">
    <property type="entry name" value="F-box domain"/>
    <property type="match status" value="1"/>
</dbReference>
<accession>A0A2J6PP55</accession>
<dbReference type="InterPro" id="IPR036047">
    <property type="entry name" value="F-box-like_dom_sf"/>
</dbReference>
<protein>
    <recommendedName>
        <fullName evidence="3">F-box domain-containing protein</fullName>
    </recommendedName>
</protein>
<proteinExistence type="predicted"/>
<sequence>RVFLSPPPDLNSSELYSQHDIENKQLSDIPRSLRNLPLQTPIMSNRNSSRSRKLRRVPMDIRTKGRRKKKGKAKIDYLTNLPHNILLRITSNLPMSSFLALSQAHSHLRWFMRRYASTICNLNIQTQFSKEAKILEATYMEGWLTPTGGLVMIKPKDVAKWVDPGLQLLLSQPGPQFLYFLQNRILKFSSGTTLIVEFKAMQEFLDQLNEESPVVYGGKDYPRWCWLKEMIWYHGVPS</sequence>
<evidence type="ECO:0000313" key="1">
    <source>
        <dbReference type="EMBL" id="PMD15811.1"/>
    </source>
</evidence>
<dbReference type="EMBL" id="KZ613510">
    <property type="protein sequence ID" value="PMD15811.1"/>
    <property type="molecule type" value="Genomic_DNA"/>
</dbReference>
<evidence type="ECO:0008006" key="3">
    <source>
        <dbReference type="Google" id="ProtNLM"/>
    </source>
</evidence>
<dbReference type="Proteomes" id="UP000235672">
    <property type="component" value="Unassembled WGS sequence"/>
</dbReference>
<feature type="non-terminal residue" evidence="1">
    <location>
        <position position="1"/>
    </location>
</feature>